<comment type="cofactor">
    <cofactor evidence="1">
        <name>Mg(2+)</name>
        <dbReference type="ChEBI" id="CHEBI:18420"/>
    </cofactor>
</comment>
<dbReference type="Pfam" id="PF04794">
    <property type="entry name" value="YdjC"/>
    <property type="match status" value="1"/>
</dbReference>
<dbReference type="FunCoup" id="F1Z7G6">
    <property type="interactions" value="21"/>
</dbReference>
<dbReference type="NCBIfam" id="TIGR03473">
    <property type="entry name" value="HpnK"/>
    <property type="match status" value="1"/>
</dbReference>
<dbReference type="OrthoDB" id="9774177at2"/>
<keyword evidence="3" id="KW-0378">Hydrolase</keyword>
<dbReference type="AlphaFoldDB" id="F1Z7G6"/>
<dbReference type="CDD" id="cd10804">
    <property type="entry name" value="YdjC_HpnK_like"/>
    <property type="match status" value="1"/>
</dbReference>
<dbReference type="EMBL" id="AEWJ01000032">
    <property type="protein sequence ID" value="EGD59478.1"/>
    <property type="molecule type" value="Genomic_DNA"/>
</dbReference>
<dbReference type="GO" id="GO:0016787">
    <property type="term" value="F:hydrolase activity"/>
    <property type="evidence" value="ECO:0007669"/>
    <property type="project" value="UniProtKB-KW"/>
</dbReference>
<evidence type="ECO:0000256" key="2">
    <source>
        <dbReference type="ARBA" id="ARBA00022723"/>
    </source>
</evidence>
<protein>
    <submittedName>
        <fullName evidence="6">Hopanoid biosynthesis associated protein HpnK</fullName>
    </submittedName>
</protein>
<dbReference type="GO" id="GO:0019213">
    <property type="term" value="F:deacetylase activity"/>
    <property type="evidence" value="ECO:0007669"/>
    <property type="project" value="TreeGrafter"/>
</dbReference>
<evidence type="ECO:0000256" key="5">
    <source>
        <dbReference type="ARBA" id="ARBA00023277"/>
    </source>
</evidence>
<dbReference type="InterPro" id="IPR017836">
    <property type="entry name" value="Hopanoid_biosynth-assoc_HpnK"/>
</dbReference>
<comment type="caution">
    <text evidence="6">The sequence shown here is derived from an EMBL/GenBank/DDBJ whole genome shotgun (WGS) entry which is preliminary data.</text>
</comment>
<name>F1Z7G6_9SPHN</name>
<sequence>MSLSGPAPRRVIVTSDDFGVSREVNEAVEQAHCEGLLTCASLMVAGDAADEAVERARRLPQLGVGLHVVLVEGRPVLPPERIPALVDASGHFRNDMVRTAIEIFASPAARRQLAAEIEAQFSAFAATGLPLDHVNAHKHFHLHPTIANTILKVGRRFGMKAVRAPIEPPEVIEAVDGTRGGGRVERIWAGFVQRRMRAAGMLVPDQVFGLAWSGAFTPERLRAVIELLPPGLTEIYAHPATGPYPGAAPGYRYSDELLALLDGVAKRTLSSNGIPTGRFADFM</sequence>
<evidence type="ECO:0000256" key="1">
    <source>
        <dbReference type="ARBA" id="ARBA00001946"/>
    </source>
</evidence>
<dbReference type="eggNOG" id="COG3394">
    <property type="taxonomic scope" value="Bacteria"/>
</dbReference>
<reference evidence="6 7" key="1">
    <citation type="journal article" date="2012" name="J. Bacteriol.">
        <title>Draft Genome Sequence of Novosphingobium nitrogenifigens Y88T.</title>
        <authorList>
            <person name="Strabala T.J."/>
            <person name="Macdonald L."/>
            <person name="Liu V."/>
            <person name="Smit A.M."/>
        </authorList>
    </citation>
    <scope>NUCLEOTIDE SEQUENCE [LARGE SCALE GENOMIC DNA]</scope>
    <source>
        <strain evidence="6 7">DSM 19370</strain>
    </source>
</reference>
<keyword evidence="2" id="KW-0479">Metal-binding</keyword>
<dbReference type="RefSeq" id="WP_008067640.1">
    <property type="nucleotide sequence ID" value="NZ_AQWK01000015.1"/>
</dbReference>
<evidence type="ECO:0000313" key="7">
    <source>
        <dbReference type="Proteomes" id="UP000004728"/>
    </source>
</evidence>
<evidence type="ECO:0000256" key="4">
    <source>
        <dbReference type="ARBA" id="ARBA00022842"/>
    </source>
</evidence>
<keyword evidence="4" id="KW-0460">Magnesium</keyword>
<dbReference type="PANTHER" id="PTHR31609">
    <property type="entry name" value="YDJC DEACETYLASE FAMILY MEMBER"/>
    <property type="match status" value="1"/>
</dbReference>
<keyword evidence="5" id="KW-0119">Carbohydrate metabolism</keyword>
<keyword evidence="7" id="KW-1185">Reference proteome</keyword>
<evidence type="ECO:0000256" key="3">
    <source>
        <dbReference type="ARBA" id="ARBA00022801"/>
    </source>
</evidence>
<dbReference type="GO" id="GO:0046872">
    <property type="term" value="F:metal ion binding"/>
    <property type="evidence" value="ECO:0007669"/>
    <property type="project" value="UniProtKB-KW"/>
</dbReference>
<organism evidence="6 7">
    <name type="scientific">Novosphingobium nitrogenifigens DSM 19370</name>
    <dbReference type="NCBI Taxonomy" id="983920"/>
    <lineage>
        <taxon>Bacteria</taxon>
        <taxon>Pseudomonadati</taxon>
        <taxon>Pseudomonadota</taxon>
        <taxon>Alphaproteobacteria</taxon>
        <taxon>Sphingomonadales</taxon>
        <taxon>Sphingomonadaceae</taxon>
        <taxon>Novosphingobium</taxon>
    </lineage>
</organism>
<evidence type="ECO:0000313" key="6">
    <source>
        <dbReference type="EMBL" id="EGD59478.1"/>
    </source>
</evidence>
<dbReference type="STRING" id="983920.Y88_1510"/>
<proteinExistence type="predicted"/>
<dbReference type="SUPFAM" id="SSF88713">
    <property type="entry name" value="Glycoside hydrolase/deacetylase"/>
    <property type="match status" value="1"/>
</dbReference>
<dbReference type="Gene3D" id="3.20.20.370">
    <property type="entry name" value="Glycoside hydrolase/deacetylase"/>
    <property type="match status" value="1"/>
</dbReference>
<dbReference type="Proteomes" id="UP000004728">
    <property type="component" value="Unassembled WGS sequence"/>
</dbReference>
<dbReference type="HOGENOM" id="CLU_064244_2_0_5"/>
<gene>
    <name evidence="6" type="ORF">Y88_1510</name>
</gene>
<dbReference type="GO" id="GO:0005975">
    <property type="term" value="P:carbohydrate metabolic process"/>
    <property type="evidence" value="ECO:0007669"/>
    <property type="project" value="InterPro"/>
</dbReference>
<dbReference type="InParanoid" id="F1Z7G6"/>
<accession>F1Z7G6</accession>
<dbReference type="InterPro" id="IPR011330">
    <property type="entry name" value="Glyco_hydro/deAcase_b/a-brl"/>
</dbReference>
<dbReference type="InterPro" id="IPR006879">
    <property type="entry name" value="YdjC-like"/>
</dbReference>
<dbReference type="PANTHER" id="PTHR31609:SF1">
    <property type="entry name" value="CARBOHYDRATE DEACETYLASE"/>
    <property type="match status" value="1"/>
</dbReference>